<sequence>MEYRRLGRSGLQVSRITLGCMGFGKAEAGTHPWTIGIDEARPIVRAALDAGITVFDTANMYSHGTSEEMLGTLLKEAGVRDEVIVATKVFVPMGPGAKGGGLSRGAIFAQVDASLRRLGTDYIDLYQVHRFDSAVPVEETMEALNDVVRSGKVRYLGASSMFAWQFATAQFAAALHGWTRFISMQDQYNLLMREEEREMHPFCVDQGVGVLAWSPLARGRLAGAWGERTKRMETDLYGGGLYTYDERSNRDIVETVGRIAADRGVTRAQVALAWTLHKPAIASPIIGPTTVDHLTDALGALDLALTNDEIKALEAPYTPRYPTGF</sequence>
<dbReference type="PRINTS" id="PR00069">
    <property type="entry name" value="ALDKETRDTASE"/>
</dbReference>
<dbReference type="OrthoDB" id="3500708at2"/>
<feature type="domain" description="NADP-dependent oxidoreductase" evidence="2">
    <location>
        <begin position="21"/>
        <end position="315"/>
    </location>
</feature>
<dbReference type="CDD" id="cd19079">
    <property type="entry name" value="AKR_EcYajO-like"/>
    <property type="match status" value="1"/>
</dbReference>
<dbReference type="Proteomes" id="UP000377595">
    <property type="component" value="Unassembled WGS sequence"/>
</dbReference>
<dbReference type="GO" id="GO:0005829">
    <property type="term" value="C:cytosol"/>
    <property type="evidence" value="ECO:0007669"/>
    <property type="project" value="TreeGrafter"/>
</dbReference>
<dbReference type="EMBL" id="BLAF01000049">
    <property type="protein sequence ID" value="GES24238.1"/>
    <property type="molecule type" value="Genomic_DNA"/>
</dbReference>
<dbReference type="InterPro" id="IPR050523">
    <property type="entry name" value="AKR_Detox_Biosynth"/>
</dbReference>
<dbReference type="GO" id="GO:0016491">
    <property type="term" value="F:oxidoreductase activity"/>
    <property type="evidence" value="ECO:0007669"/>
    <property type="project" value="UniProtKB-KW"/>
</dbReference>
<protein>
    <submittedName>
        <fullName evidence="3">Oxidoreductase</fullName>
    </submittedName>
</protein>
<gene>
    <name evidence="3" type="ORF">Aple_071370</name>
</gene>
<evidence type="ECO:0000256" key="1">
    <source>
        <dbReference type="ARBA" id="ARBA00023002"/>
    </source>
</evidence>
<proteinExistence type="predicted"/>
<dbReference type="PANTHER" id="PTHR43364:SF4">
    <property type="entry name" value="NAD(P)-LINKED OXIDOREDUCTASE SUPERFAMILY PROTEIN"/>
    <property type="match status" value="1"/>
</dbReference>
<dbReference type="InterPro" id="IPR020471">
    <property type="entry name" value="AKR"/>
</dbReference>
<dbReference type="SUPFAM" id="SSF51430">
    <property type="entry name" value="NAD(P)-linked oxidoreductase"/>
    <property type="match status" value="1"/>
</dbReference>
<evidence type="ECO:0000313" key="3">
    <source>
        <dbReference type="EMBL" id="GES24238.1"/>
    </source>
</evidence>
<accession>A0A5M3Y0L5</accession>
<comment type="caution">
    <text evidence="3">The sequence shown here is derived from an EMBL/GenBank/DDBJ whole genome shotgun (WGS) entry which is preliminary data.</text>
</comment>
<evidence type="ECO:0000313" key="4">
    <source>
        <dbReference type="Proteomes" id="UP000377595"/>
    </source>
</evidence>
<dbReference type="AlphaFoldDB" id="A0A5M3Y0L5"/>
<dbReference type="Pfam" id="PF00248">
    <property type="entry name" value="Aldo_ket_red"/>
    <property type="match status" value="1"/>
</dbReference>
<dbReference type="RefSeq" id="WP_155349092.1">
    <property type="nucleotide sequence ID" value="NZ_BAAAHM010000005.1"/>
</dbReference>
<name>A0A5M3Y0L5_9ACTN</name>
<organism evidence="3 4">
    <name type="scientific">Acrocarpospora pleiomorpha</name>
    <dbReference type="NCBI Taxonomy" id="90975"/>
    <lineage>
        <taxon>Bacteria</taxon>
        <taxon>Bacillati</taxon>
        <taxon>Actinomycetota</taxon>
        <taxon>Actinomycetes</taxon>
        <taxon>Streptosporangiales</taxon>
        <taxon>Streptosporangiaceae</taxon>
        <taxon>Acrocarpospora</taxon>
    </lineage>
</organism>
<dbReference type="Gene3D" id="3.20.20.100">
    <property type="entry name" value="NADP-dependent oxidoreductase domain"/>
    <property type="match status" value="1"/>
</dbReference>
<keyword evidence="1" id="KW-0560">Oxidoreductase</keyword>
<evidence type="ECO:0000259" key="2">
    <source>
        <dbReference type="Pfam" id="PF00248"/>
    </source>
</evidence>
<keyword evidence="4" id="KW-1185">Reference proteome</keyword>
<dbReference type="InterPro" id="IPR036812">
    <property type="entry name" value="NAD(P)_OxRdtase_dom_sf"/>
</dbReference>
<dbReference type="FunFam" id="3.20.20.100:FF:000004">
    <property type="entry name" value="Oxidoreductase, aldo/keto reductase"/>
    <property type="match status" value="1"/>
</dbReference>
<dbReference type="InterPro" id="IPR023210">
    <property type="entry name" value="NADP_OxRdtase_dom"/>
</dbReference>
<dbReference type="PANTHER" id="PTHR43364">
    <property type="entry name" value="NADH-SPECIFIC METHYLGLYOXAL REDUCTASE-RELATED"/>
    <property type="match status" value="1"/>
</dbReference>
<reference evidence="3 4" key="1">
    <citation type="submission" date="2019-10" db="EMBL/GenBank/DDBJ databases">
        <title>Whole genome shotgun sequence of Acrocarpospora pleiomorpha NBRC 16267.</title>
        <authorList>
            <person name="Ichikawa N."/>
            <person name="Kimura A."/>
            <person name="Kitahashi Y."/>
            <person name="Komaki H."/>
            <person name="Oguchi A."/>
        </authorList>
    </citation>
    <scope>NUCLEOTIDE SEQUENCE [LARGE SCALE GENOMIC DNA]</scope>
    <source>
        <strain evidence="3 4">NBRC 16267</strain>
    </source>
</reference>